<keyword evidence="5" id="KW-1185">Reference proteome</keyword>
<dbReference type="PANTHER" id="PTHR20916:SF18">
    <property type="entry name" value="IPT_TIG DOMAIN-CONTAINING PROTEIN"/>
    <property type="match status" value="1"/>
</dbReference>
<dbReference type="RefSeq" id="XP_028532301.1">
    <property type="nucleotide sequence ID" value="XM_028675742.1"/>
</dbReference>
<evidence type="ECO:0000259" key="3">
    <source>
        <dbReference type="Pfam" id="PF12807"/>
    </source>
</evidence>
<dbReference type="VEuPathDB" id="PlasmoDB:PRELSG_0705800"/>
<organism evidence="4 5">
    <name type="scientific">Plasmodium relictum</name>
    <dbReference type="NCBI Taxonomy" id="85471"/>
    <lineage>
        <taxon>Eukaryota</taxon>
        <taxon>Sar</taxon>
        <taxon>Alveolata</taxon>
        <taxon>Apicomplexa</taxon>
        <taxon>Aconoidasida</taxon>
        <taxon>Haemosporida</taxon>
        <taxon>Plasmodiidae</taxon>
        <taxon>Plasmodium</taxon>
        <taxon>Plasmodium (Haemamoeba)</taxon>
    </lineage>
</organism>
<dbReference type="Proteomes" id="UP000220158">
    <property type="component" value="Chromosome 7"/>
</dbReference>
<dbReference type="EMBL" id="LN835302">
    <property type="protein sequence ID" value="CRG99294.1"/>
    <property type="molecule type" value="Genomic_DNA"/>
</dbReference>
<sequence>MPTSGLKFKFHFALKIKLKSLHFSCKGFSNIPTLKVKVFYEEEDEDKISKTPERVQIIEMINNDYNIMFKDNINKDFYLPIVCINGKCPKFINIICNNQKKTDIGLKLYLSKYYSFLKYYSSYKIYKAYKYNNNNVKGHVELAIDLISCENPYDYFGKNKEKMEQKDYYILATKVSVSKLKKEMIIFKTDKDIDMHMESFKMIQKNGIKEIPLSNKKNLLNLFSSSKNAYEKMPIPLIPSSNLFDILLLEIFPQYRQKKPYWLKIVNDAYDLYLCNHFQYYNMDKENHMYAEIKACALFFYLESIFVKIASNFAKNVIIQEYTKYTSFRYVDKLFSKKSKLQHKIAFNHNFQYEKIIGNNPLEIFKLFKNDEVYVTKDTDIIREGLIGILIFGDDKTDVDSAYKKYNSEIKAQQWINKGIAQVKIENLKELKKKLKHNINNEKISLSKLSFNLSTIVSYKGFKMYVIPSPIFPLIVTKLNKIEGILKYELKLLEKVIPTYGLFKQDHCKNAFFIQYDTQNNYVFYNINSMMNKSNKDNFSFFDKSKKEYYDNEEKGDDFYPVKSFYSNFLKKCNNINLYEEVNEYDEKKNNYYKLMDIHLQKVVRDIESLSFHVPFDSISLKTFLHSRGLKMKHLGRMLKFVTFKWLYNMIYNEILIRCIKNFIFFCIREICIFYKKNINNYLFNEFQKYGNKFKKQKSIILNNLKSINKKDSFNENKDEEEIEENMINSSDESSEKLKDSENYASYSSSSRYSIKSTQIYLPNDNIQKMYLCSKQKALKTFLNISKILKNKMILENHLDCNFSLSSKLLNFYRFKKYTNTEMYSLKKLDNKEILLDNLNLIKKKYKGNITIIDMFIINVFNLILTQNYYTENILLEVKKLCVKLFNIKNFSPIELHHNYIYENLQKCLGILFFPSLLEYDEKIKKANRKFELHHLKAYSIRIKRSINIMYIDLPIYKYIKKPENINLDINNENKQILSHSIFFTMMYHHNLNISNKIYTEQLIVHEKKNNRKKKKKNDKHEMDNEEKEYENIKVYNSYNNGYKKLKSLNKIFNSDNYDKFNESLFLNEKNNNWPYDIKLNSLLASKDSITLYNDTSYLTFYGLLNIIAIGIKFNFFKSSLKISNYVFRYISENNVISVHIRIMWLSMYVFKNYYSKYLSKKTDIDAIKNKLFINYFYTNQSYEDSNSNSFYDDNDVLRENCINEHLTTTKRSIFNDEISQNNDLDENLNDSYNKECEKRTNYNSDYKDSNEDNFFHFGKIDVYKKTYEICSNILNNYFNFFHPFYLDFYLSLAWYNKSVKKYREFLFLLRATILLQINMSLKNYNDKKFENININDDFDNIVFSKLYRNKNNNENCILEEKNKNESYFFLNDICYPHENLFLYDNIKLLPKNNSFYNIRLACILHYFANSLFYYYNTNRIIRKYKSSNFVLNSSFYCIKVLESVKNIFQFFNTKNIYMAKVSLDLSLMTLKILFSEKGSKINKNKMMEYALINAKHAEEIFSHNFGINHIDTLYCNYVLGLIYMYLNNKSCIYRLEEVYYYLMNYNYIYHDKNIINEIFWYFPESIVTLKCVDGRGILDIDKIKCHLFSVYINTFIPFRYLKKIMKILLLLYSTELYKNKKNAEALKLPTDLYDSNLYSYEQILVYIKTYKYILDKKELFSQICEYNELLKNNKNIIKNKFKKIKGKEIYPYTQNTNVINYNFYDNYNFALGNFIKNTPNYENKNFGDIFFVNKKSIDFILENENQNFKKYKSVTAYYLKKLIDNVEHKVKLLYDEEKYLFDARGYSNIKNNNMHLKMMKCIKLKKLNRNAYIHSLVKNKSKNMIFDTSTIDSVSIFNSNESEHSDSSNSYNYSDSSVASSVNRNKSKKNIDNKKFSSKFFKFNNEKALKGKNVLIYNNDIYIFMSILYYFLNYKTFERIYTQTKK</sequence>
<feature type="region of interest" description="Disordered" evidence="2">
    <location>
        <begin position="717"/>
        <end position="739"/>
    </location>
</feature>
<evidence type="ECO:0000256" key="2">
    <source>
        <dbReference type="SAM" id="MobiDB-lite"/>
    </source>
</evidence>
<evidence type="ECO:0000256" key="1">
    <source>
        <dbReference type="SAM" id="Coils"/>
    </source>
</evidence>
<accession>A0A1J1H786</accession>
<protein>
    <recommendedName>
        <fullName evidence="3">CLU central domain-containing protein</fullName>
    </recommendedName>
</protein>
<dbReference type="PANTHER" id="PTHR20916">
    <property type="entry name" value="CYSTEINE AND GLYCINE-RICH PROTEIN 2 BINDING PROTEIN"/>
    <property type="match status" value="1"/>
</dbReference>
<dbReference type="OMA" id="VIIQEYT"/>
<feature type="coiled-coil region" evidence="1">
    <location>
        <begin position="1006"/>
        <end position="1033"/>
    </location>
</feature>
<keyword evidence="1" id="KW-0175">Coiled coil</keyword>
<dbReference type="Pfam" id="PF12807">
    <property type="entry name" value="eIF3_p135"/>
    <property type="match status" value="1"/>
</dbReference>
<dbReference type="OrthoDB" id="1414216at2759"/>
<evidence type="ECO:0000313" key="5">
    <source>
        <dbReference type="Proteomes" id="UP000220158"/>
    </source>
</evidence>
<dbReference type="InterPro" id="IPR033646">
    <property type="entry name" value="CLU-central"/>
</dbReference>
<evidence type="ECO:0000313" key="4">
    <source>
        <dbReference type="EMBL" id="CRG99294.1"/>
    </source>
</evidence>
<feature type="domain" description="CLU central" evidence="3">
    <location>
        <begin position="614"/>
        <end position="688"/>
    </location>
</feature>
<name>A0A1J1H786_PLARL</name>
<reference evidence="4 5" key="1">
    <citation type="submission" date="2015-04" db="EMBL/GenBank/DDBJ databases">
        <authorList>
            <consortium name="Pathogen Informatics"/>
        </authorList>
    </citation>
    <scope>NUCLEOTIDE SEQUENCE [LARGE SCALE GENOMIC DNA]</scope>
    <source>
        <strain evidence="4 5">SGS1</strain>
    </source>
</reference>
<dbReference type="GeneID" id="39735395"/>
<proteinExistence type="predicted"/>
<dbReference type="KEGG" id="prel:PRELSG_0705800"/>
<feature type="coiled-coil region" evidence="1">
    <location>
        <begin position="418"/>
        <end position="445"/>
    </location>
</feature>
<gene>
    <name evidence="4" type="ORF">PRELSG_0705800</name>
</gene>